<dbReference type="GeneID" id="66904399"/>
<name>A0ABX9RW36_9ENTR</name>
<sequence>MFIKTFPDEIDLLGFFESEPIVNEADDLHFAYKSEDSNGMEMIFAFCATTGWIKALISFNGKEISKYLSENINEISLKRDSLGEYLYTEVITDELITNIEIRVRPYISIKSTSLVR</sequence>
<dbReference type="Proteomes" id="UP000267341">
    <property type="component" value="Unassembled WGS sequence"/>
</dbReference>
<keyword evidence="2" id="KW-1185">Reference proteome</keyword>
<dbReference type="RefSeq" id="WP_120816767.1">
    <property type="nucleotide sequence ID" value="NZ_RBIZ01000004.1"/>
</dbReference>
<evidence type="ECO:0000313" key="2">
    <source>
        <dbReference type="Proteomes" id="UP000267341"/>
    </source>
</evidence>
<organism evidence="1 2">
    <name type="scientific">Yokenella regensburgei</name>
    <dbReference type="NCBI Taxonomy" id="158877"/>
    <lineage>
        <taxon>Bacteria</taxon>
        <taxon>Pseudomonadati</taxon>
        <taxon>Pseudomonadota</taxon>
        <taxon>Gammaproteobacteria</taxon>
        <taxon>Enterobacterales</taxon>
        <taxon>Enterobacteriaceae</taxon>
        <taxon>Yokenella</taxon>
    </lineage>
</organism>
<dbReference type="EMBL" id="RBIZ01000004">
    <property type="protein sequence ID" value="RKR54240.1"/>
    <property type="molecule type" value="Genomic_DNA"/>
</dbReference>
<accession>A0ABX9RW36</accession>
<dbReference type="CDD" id="cd20698">
    <property type="entry name" value="CdiI_Kp-like"/>
    <property type="match status" value="1"/>
</dbReference>
<protein>
    <submittedName>
        <fullName evidence="1">Uncharacterized protein</fullName>
    </submittedName>
</protein>
<reference evidence="1 2" key="1">
    <citation type="submission" date="2018-10" db="EMBL/GenBank/DDBJ databases">
        <title>Genomic Encyclopedia of Type Strains, Phase IV (KMG-IV): sequencing the most valuable type-strain genomes for metagenomic binning, comparative biology and taxonomic classification.</title>
        <authorList>
            <person name="Goeker M."/>
        </authorList>
    </citation>
    <scope>NUCLEOTIDE SEQUENCE [LARGE SCALE GENOMIC DNA]</scope>
    <source>
        <strain evidence="1 2">DSM 5079</strain>
    </source>
</reference>
<gene>
    <name evidence="1" type="ORF">C7387_2386</name>
</gene>
<comment type="caution">
    <text evidence="1">The sequence shown here is derived from an EMBL/GenBank/DDBJ whole genome shotgun (WGS) entry which is preliminary data.</text>
</comment>
<evidence type="ECO:0000313" key="1">
    <source>
        <dbReference type="EMBL" id="RKR54240.1"/>
    </source>
</evidence>
<proteinExistence type="predicted"/>